<dbReference type="InterPro" id="IPR018114">
    <property type="entry name" value="TRYPSIN_HIS"/>
</dbReference>
<evidence type="ECO:0000259" key="10">
    <source>
        <dbReference type="PROSITE" id="PS51829"/>
    </source>
</evidence>
<dbReference type="PROSITE" id="PS51829">
    <property type="entry name" value="P_HOMO_B"/>
    <property type="match status" value="1"/>
</dbReference>
<reference evidence="11 12" key="1">
    <citation type="submission" date="2015-02" db="EMBL/GenBank/DDBJ databases">
        <authorList>
            <person name="Ju K.-S."/>
            <person name="Doroghazi J.R."/>
            <person name="Metcalf W."/>
        </authorList>
    </citation>
    <scope>NUCLEOTIDE SEQUENCE [LARGE SCALE GENOMIC DNA]</scope>
    <source>
        <strain evidence="11 12">NRRL B-16140</strain>
    </source>
</reference>
<dbReference type="InterPro" id="IPR013783">
    <property type="entry name" value="Ig-like_fold"/>
</dbReference>
<dbReference type="InterPro" id="IPR033116">
    <property type="entry name" value="TRYPSIN_SER"/>
</dbReference>
<evidence type="ECO:0000313" key="11">
    <source>
        <dbReference type="EMBL" id="KJK44133.1"/>
    </source>
</evidence>
<evidence type="ECO:0000256" key="4">
    <source>
        <dbReference type="ARBA" id="ARBA00022825"/>
    </source>
</evidence>
<dbReference type="Gene3D" id="2.60.40.10">
    <property type="entry name" value="Immunoglobulins"/>
    <property type="match status" value="1"/>
</dbReference>
<dbReference type="GO" id="GO:0004252">
    <property type="term" value="F:serine-type endopeptidase activity"/>
    <property type="evidence" value="ECO:0007669"/>
    <property type="project" value="InterPro"/>
</dbReference>
<dbReference type="PROSITE" id="PS00135">
    <property type="entry name" value="TRYPSIN_SER"/>
    <property type="match status" value="1"/>
</dbReference>
<dbReference type="SUPFAM" id="SSF50494">
    <property type="entry name" value="Trypsin-like serine proteases"/>
    <property type="match status" value="1"/>
</dbReference>
<organism evidence="11 12">
    <name type="scientific">Lentzea aerocolonigenes</name>
    <name type="common">Lechevalieria aerocolonigenes</name>
    <name type="synonym">Saccharothrix aerocolonigenes</name>
    <dbReference type="NCBI Taxonomy" id="68170"/>
    <lineage>
        <taxon>Bacteria</taxon>
        <taxon>Bacillati</taxon>
        <taxon>Actinomycetota</taxon>
        <taxon>Actinomycetes</taxon>
        <taxon>Pseudonocardiales</taxon>
        <taxon>Pseudonocardiaceae</taxon>
        <taxon>Lentzea</taxon>
    </lineage>
</organism>
<dbReference type="EMBL" id="JYJG01000260">
    <property type="protein sequence ID" value="KJK44133.1"/>
    <property type="molecule type" value="Genomic_DNA"/>
</dbReference>
<dbReference type="PATRIC" id="fig|68170.10.peg.7952"/>
<evidence type="ECO:0000256" key="7">
    <source>
        <dbReference type="ARBA" id="ARBA00023326"/>
    </source>
</evidence>
<feature type="region of interest" description="Disordered" evidence="8">
    <location>
        <begin position="350"/>
        <end position="370"/>
    </location>
</feature>
<keyword evidence="4" id="KW-0720">Serine protease</keyword>
<dbReference type="Proteomes" id="UP000033393">
    <property type="component" value="Unassembled WGS sequence"/>
</dbReference>
<keyword evidence="12" id="KW-1185">Reference proteome</keyword>
<dbReference type="PROSITE" id="PS00134">
    <property type="entry name" value="TRYPSIN_HIS"/>
    <property type="match status" value="1"/>
</dbReference>
<dbReference type="InterPro" id="IPR036116">
    <property type="entry name" value="FN3_sf"/>
</dbReference>
<dbReference type="AlphaFoldDB" id="A0A0F0GRV4"/>
<dbReference type="Pfam" id="PF00041">
    <property type="entry name" value="fn3"/>
    <property type="match status" value="1"/>
</dbReference>
<dbReference type="SUPFAM" id="SSF49265">
    <property type="entry name" value="Fibronectin type III"/>
    <property type="match status" value="1"/>
</dbReference>
<feature type="domain" description="Fibronectin type-III" evidence="9">
    <location>
        <begin position="362"/>
        <end position="447"/>
    </location>
</feature>
<dbReference type="InterPro" id="IPR008979">
    <property type="entry name" value="Galactose-bd-like_sf"/>
</dbReference>
<sequence>MILPVLTAPAIADPVADAVARDLGISASAARTRLVQQERAHDVSAGLSVADAGRWFDAASGRLTVAVTRPEDADLVRAAGASAVLVSRSAAELSALVSRVKASGHAFRSVGVDVRRNDVVVSAVGPFPAVDGVRVVRVAQPFVQQSGEVNPGDPWWPGSESNCSVGFPATDSSGGKHFVTAGHCTNDASQAAYGESGQRNRLGTSNVGGNRSVNAREGDMGVVAVTEPGWTVSPVVNTWGSPAVTVTGSKDALVGEAVCHSGNTAPQFECGVVNSVNQTVDYGSVVVDGLSLTTACSEGGDSGGAWLAGSSAVGLHSGGQSSCSPGSTEDNSIFQPVNEALAKWNLTLVTGSGSGDTEPPTAPSGLRSTGATATGVSLEWSAASDNVGVTGYDVYSGSTVVASVAGPSASVDGLTPDTAYSFTVAARDAAGNVSKQSDAVSVRTAPGSGSRTFGNPEDFPIRDFQVAVSRVVSTASGAAASSVTVQVDATHTCSQDLNIALVGPSGRSYSLQRYGGYPCTPLQPKAFTARVSERAAGTWTLRIGDNGPADEGVLSGWSITV</sequence>
<comment type="similarity">
    <text evidence="1">Belongs to the peptidase S1 family.</text>
</comment>
<feature type="domain" description="P/Homo B" evidence="10">
    <location>
        <begin position="444"/>
        <end position="561"/>
    </location>
</feature>
<keyword evidence="2" id="KW-0645">Protease</keyword>
<evidence type="ECO:0000256" key="6">
    <source>
        <dbReference type="ARBA" id="ARBA00023295"/>
    </source>
</evidence>
<dbReference type="PROSITE" id="PS50853">
    <property type="entry name" value="FN3"/>
    <property type="match status" value="1"/>
</dbReference>
<dbReference type="InterPro" id="IPR009003">
    <property type="entry name" value="Peptidase_S1_PA"/>
</dbReference>
<evidence type="ECO:0000256" key="5">
    <source>
        <dbReference type="ARBA" id="ARBA00023157"/>
    </source>
</evidence>
<protein>
    <submittedName>
        <fullName evidence="11">Chitinase</fullName>
    </submittedName>
</protein>
<evidence type="ECO:0000256" key="3">
    <source>
        <dbReference type="ARBA" id="ARBA00022801"/>
    </source>
</evidence>
<evidence type="ECO:0000256" key="2">
    <source>
        <dbReference type="ARBA" id="ARBA00022670"/>
    </source>
</evidence>
<dbReference type="InterPro" id="IPR001316">
    <property type="entry name" value="Pept_S1A_streptogrisin"/>
</dbReference>
<evidence type="ECO:0000256" key="1">
    <source>
        <dbReference type="ARBA" id="ARBA00007664"/>
    </source>
</evidence>
<keyword evidence="3" id="KW-0378">Hydrolase</keyword>
<dbReference type="eggNOG" id="COG4935">
    <property type="taxonomic scope" value="Bacteria"/>
</dbReference>
<evidence type="ECO:0000256" key="8">
    <source>
        <dbReference type="SAM" id="MobiDB-lite"/>
    </source>
</evidence>
<keyword evidence="7" id="KW-0624">Polysaccharide degradation</keyword>
<dbReference type="eggNOG" id="COG4733">
    <property type="taxonomic scope" value="Bacteria"/>
</dbReference>
<dbReference type="Pfam" id="PF01483">
    <property type="entry name" value="P_proprotein"/>
    <property type="match status" value="1"/>
</dbReference>
<accession>A0A0F0GRV4</accession>
<dbReference type="Gene3D" id="2.60.120.260">
    <property type="entry name" value="Galactose-binding domain-like"/>
    <property type="match status" value="1"/>
</dbReference>
<keyword evidence="6" id="KW-0326">Glycosidase</keyword>
<dbReference type="GO" id="GO:0000272">
    <property type="term" value="P:polysaccharide catabolic process"/>
    <property type="evidence" value="ECO:0007669"/>
    <property type="project" value="UniProtKB-KW"/>
</dbReference>
<dbReference type="GO" id="GO:0016798">
    <property type="term" value="F:hydrolase activity, acting on glycosyl bonds"/>
    <property type="evidence" value="ECO:0007669"/>
    <property type="project" value="UniProtKB-KW"/>
</dbReference>
<dbReference type="InterPro" id="IPR043504">
    <property type="entry name" value="Peptidase_S1_PA_chymotrypsin"/>
</dbReference>
<gene>
    <name evidence="11" type="ORF">UK23_30550</name>
</gene>
<dbReference type="SUPFAM" id="SSF49785">
    <property type="entry name" value="Galactose-binding domain-like"/>
    <property type="match status" value="1"/>
</dbReference>
<evidence type="ECO:0000313" key="12">
    <source>
        <dbReference type="Proteomes" id="UP000033393"/>
    </source>
</evidence>
<comment type="caution">
    <text evidence="11">The sequence shown here is derived from an EMBL/GenBank/DDBJ whole genome shotgun (WGS) entry which is preliminary data.</text>
</comment>
<dbReference type="PRINTS" id="PR00861">
    <property type="entry name" value="ALYTICPTASE"/>
</dbReference>
<proteinExistence type="inferred from homology"/>
<feature type="compositionally biased region" description="Polar residues" evidence="8">
    <location>
        <begin position="197"/>
        <end position="213"/>
    </location>
</feature>
<keyword evidence="7" id="KW-0119">Carbohydrate metabolism</keyword>
<feature type="region of interest" description="Disordered" evidence="8">
    <location>
        <begin position="195"/>
        <end position="214"/>
    </location>
</feature>
<dbReference type="InterPro" id="IPR002884">
    <property type="entry name" value="P_dom"/>
</dbReference>
<keyword evidence="5" id="KW-1015">Disulfide bond</keyword>
<dbReference type="InterPro" id="IPR035070">
    <property type="entry name" value="Streptogrisin_prodomain"/>
</dbReference>
<dbReference type="SMART" id="SM00060">
    <property type="entry name" value="FN3"/>
    <property type="match status" value="1"/>
</dbReference>
<dbReference type="eggNOG" id="COG0265">
    <property type="taxonomic scope" value="Bacteria"/>
</dbReference>
<dbReference type="CDD" id="cd00063">
    <property type="entry name" value="FN3"/>
    <property type="match status" value="1"/>
</dbReference>
<evidence type="ECO:0000259" key="9">
    <source>
        <dbReference type="PROSITE" id="PS50853"/>
    </source>
</evidence>
<name>A0A0F0GRV4_LENAE</name>
<dbReference type="Gene3D" id="3.30.300.50">
    <property type="match status" value="1"/>
</dbReference>
<dbReference type="GO" id="GO:0006508">
    <property type="term" value="P:proteolysis"/>
    <property type="evidence" value="ECO:0007669"/>
    <property type="project" value="UniProtKB-KW"/>
</dbReference>
<dbReference type="Gene3D" id="2.40.10.10">
    <property type="entry name" value="Trypsin-like serine proteases"/>
    <property type="match status" value="2"/>
</dbReference>
<dbReference type="CDD" id="cd21112">
    <property type="entry name" value="alphaLP-like"/>
    <property type="match status" value="1"/>
</dbReference>
<dbReference type="InterPro" id="IPR003961">
    <property type="entry name" value="FN3_dom"/>
</dbReference>